<evidence type="ECO:0000313" key="1">
    <source>
        <dbReference type="EMBL" id="KYF72259.1"/>
    </source>
</evidence>
<protein>
    <recommendedName>
        <fullName evidence="3">TonB C-terminal domain-containing protein</fullName>
    </recommendedName>
</protein>
<name>A0A150QW53_SORCE</name>
<evidence type="ECO:0008006" key="3">
    <source>
        <dbReference type="Google" id="ProtNLM"/>
    </source>
</evidence>
<gene>
    <name evidence="1" type="ORF">BE15_45560</name>
</gene>
<organism evidence="1 2">
    <name type="scientific">Sorangium cellulosum</name>
    <name type="common">Polyangium cellulosum</name>
    <dbReference type="NCBI Taxonomy" id="56"/>
    <lineage>
        <taxon>Bacteria</taxon>
        <taxon>Pseudomonadati</taxon>
        <taxon>Myxococcota</taxon>
        <taxon>Polyangia</taxon>
        <taxon>Polyangiales</taxon>
        <taxon>Polyangiaceae</taxon>
        <taxon>Sorangium</taxon>
    </lineage>
</organism>
<sequence length="123" mass="13559">MVRDSFTSFRACYEKALAKDPKLEGRVAVRFLIDRDGSVAYAGDADAPIQPAPGADPSIDEKLRRDLEFERFARAAMASPPGKPMPDKDVVRCVVAGFRELKFPVPQGGRVTVVYPIMFSPQD</sequence>
<reference evidence="1 2" key="1">
    <citation type="submission" date="2014-02" db="EMBL/GenBank/DDBJ databases">
        <title>The small core and large imbalanced accessory genome model reveals a collaborative survival strategy of Sorangium cellulosum strains in nature.</title>
        <authorList>
            <person name="Han K."/>
            <person name="Peng R."/>
            <person name="Blom J."/>
            <person name="Li Y.-Z."/>
        </authorList>
    </citation>
    <scope>NUCLEOTIDE SEQUENCE [LARGE SCALE GENOMIC DNA]</scope>
    <source>
        <strain evidence="1 2">So0008-312</strain>
    </source>
</reference>
<dbReference type="Proteomes" id="UP000075260">
    <property type="component" value="Unassembled WGS sequence"/>
</dbReference>
<comment type="caution">
    <text evidence="1">The sequence shown here is derived from an EMBL/GenBank/DDBJ whole genome shotgun (WGS) entry which is preliminary data.</text>
</comment>
<evidence type="ECO:0000313" key="2">
    <source>
        <dbReference type="Proteomes" id="UP000075260"/>
    </source>
</evidence>
<dbReference type="AlphaFoldDB" id="A0A150QW53"/>
<dbReference type="EMBL" id="JEMA01000276">
    <property type="protein sequence ID" value="KYF72259.1"/>
    <property type="molecule type" value="Genomic_DNA"/>
</dbReference>
<accession>A0A150QW53</accession>
<proteinExistence type="predicted"/>